<dbReference type="EMBL" id="OX451741">
    <property type="protein sequence ID" value="CAI8617408.1"/>
    <property type="molecule type" value="Genomic_DNA"/>
</dbReference>
<evidence type="ECO:0000313" key="2">
    <source>
        <dbReference type="EMBL" id="CAI8617408.1"/>
    </source>
</evidence>
<dbReference type="AlphaFoldDB" id="A0AAV1B514"/>
<feature type="domain" description="Reverse transcriptase zinc-binding" evidence="1">
    <location>
        <begin position="2"/>
        <end position="67"/>
    </location>
</feature>
<gene>
    <name evidence="2" type="ORF">VFH_VI075320</name>
</gene>
<evidence type="ECO:0000313" key="3">
    <source>
        <dbReference type="Proteomes" id="UP001157006"/>
    </source>
</evidence>
<proteinExistence type="predicted"/>
<dbReference type="InterPro" id="IPR026960">
    <property type="entry name" value="RVT-Znf"/>
</dbReference>
<organism evidence="2 3">
    <name type="scientific">Vicia faba</name>
    <name type="common">Broad bean</name>
    <name type="synonym">Faba vulgaris</name>
    <dbReference type="NCBI Taxonomy" id="3906"/>
    <lineage>
        <taxon>Eukaryota</taxon>
        <taxon>Viridiplantae</taxon>
        <taxon>Streptophyta</taxon>
        <taxon>Embryophyta</taxon>
        <taxon>Tracheophyta</taxon>
        <taxon>Spermatophyta</taxon>
        <taxon>Magnoliopsida</taxon>
        <taxon>eudicotyledons</taxon>
        <taxon>Gunneridae</taxon>
        <taxon>Pentapetalae</taxon>
        <taxon>rosids</taxon>
        <taxon>fabids</taxon>
        <taxon>Fabales</taxon>
        <taxon>Fabaceae</taxon>
        <taxon>Papilionoideae</taxon>
        <taxon>50 kb inversion clade</taxon>
        <taxon>NPAAA clade</taxon>
        <taxon>Hologalegina</taxon>
        <taxon>IRL clade</taxon>
        <taxon>Fabeae</taxon>
        <taxon>Vicia</taxon>
    </lineage>
</organism>
<evidence type="ECO:0000259" key="1">
    <source>
        <dbReference type="Pfam" id="PF13966"/>
    </source>
</evidence>
<protein>
    <recommendedName>
        <fullName evidence="1">Reverse transcriptase zinc-binding domain-containing protein</fullName>
    </recommendedName>
</protein>
<dbReference type="Pfam" id="PF13966">
    <property type="entry name" value="zf-RVT"/>
    <property type="match status" value="1"/>
</dbReference>
<name>A0AAV1B514_VICFA</name>
<accession>A0AAV1B514</accession>
<sequence length="215" mass="24863">MWSKLWKVPVHNKIKEFLWRLANKILPTRDNLSKRGLKIDTYCPFCHNAIETGHHLFLHCHFAKKVWFPSSLGCRIPPLTPIVDWLENCLRSDNVFGRQLSYFVLWKIWFARNQPVFQNRVMDPKVVADAALDSLLEFNDLNHHGLKKQKVDTVWIHDPCFKDFTILQVDACCFFDGSFSLGCVIKILHGEICLATSKLESGTVNPQVAEIMALR</sequence>
<dbReference type="Proteomes" id="UP001157006">
    <property type="component" value="Chromosome 6"/>
</dbReference>
<keyword evidence="3" id="KW-1185">Reference proteome</keyword>
<reference evidence="2 3" key="1">
    <citation type="submission" date="2023-01" db="EMBL/GenBank/DDBJ databases">
        <authorList>
            <person name="Kreplak J."/>
        </authorList>
    </citation>
    <scope>NUCLEOTIDE SEQUENCE [LARGE SCALE GENOMIC DNA]</scope>
</reference>